<evidence type="ECO:0000256" key="1">
    <source>
        <dbReference type="SAM" id="MobiDB-lite"/>
    </source>
</evidence>
<feature type="compositionally biased region" description="Basic and acidic residues" evidence="1">
    <location>
        <begin position="347"/>
        <end position="360"/>
    </location>
</feature>
<dbReference type="AlphaFoldDB" id="A0A644V5K9"/>
<feature type="compositionally biased region" description="Basic and acidic residues" evidence="1">
    <location>
        <begin position="129"/>
        <end position="142"/>
    </location>
</feature>
<accession>A0A644V5K9</accession>
<feature type="compositionally biased region" description="Basic and acidic residues" evidence="1">
    <location>
        <begin position="169"/>
        <end position="187"/>
    </location>
</feature>
<feature type="compositionally biased region" description="Basic and acidic residues" evidence="1">
    <location>
        <begin position="22"/>
        <end position="42"/>
    </location>
</feature>
<feature type="region of interest" description="Disordered" evidence="1">
    <location>
        <begin position="21"/>
        <end position="66"/>
    </location>
</feature>
<organism evidence="2">
    <name type="scientific">bioreactor metagenome</name>
    <dbReference type="NCBI Taxonomy" id="1076179"/>
    <lineage>
        <taxon>unclassified sequences</taxon>
        <taxon>metagenomes</taxon>
        <taxon>ecological metagenomes</taxon>
    </lineage>
</organism>
<sequence>MTADAAAFPAAAKVSCVAHRCPHSDEGMKDDIGHGSDHERRRCGGCSPGPAQNVQDKTGPRAQEPCRHPRAIDVRRFGEARMQPVLVGAHAALGQDMGHRHRHPGDDEDPLPGQRLQDVGKDIRHHQHIDHDPGHAGPDHARQVQPEGGLGEALHVHRGKVVVRGVDPGLRDPDEAEPGKAHQLDQRQHHRDLAHRAAGGQAGGEEDAGQAVEQEGHGIEGRAEGEARVKARVLGLAEAGVIVGVHHQHPHAHVGDEAVPPAAGGGAALGAKCQPGVGIAVFGNRQSDRGQEPQQVEGQQHAIELVEPVLDRAEDQRDRIDDDDARGERIGEPGIVLQRERHHRALEHRVIDRRGEEDQRRHRGAGAPEQDAREQRHAQPGADRVAGEHRVHHRIGDHRQHQPDDRVARAIGKRERGRHHQIEHCRADRPPGHRQRQPPHPRVARHRAVGEFELFRALQFSGHCGNSLLLCVLSFGGGGAGVRPRRKARLRVLGQRRSGLGQRRLRLGERQDIDAGRVELGGPARLDHDRRRHLLDHRRPEDAVARTELRALVDRRVLLRAVGREDHLAGAGKGGMRPLSRCDRHPRGLVDGAGQRAFDVHHLDHAARFRIGVKLFVAGVEGGLETLERGLGHLEGLDRDGAFMHLPDIAHVERAQHRDALGPEAVAGQIGAALRLELLEQCVKLGRGLGPFKPHRRRRHVVVFHVRDDLAEGAQPRGELGDQHLADAHLAGERGDMGGRRPAGAVQHEVARVIAALDRDPPDRVHHVVVDDGEHAMRRLLDADAKRRGQMRLDRAAGFRDVQRQPPADEPVGVQIAQNQVRVGGRRLLAALIVAGRARFRARRLRPHLQQPDLVDPADRAAARAQGLDLDHRDADAIAQEVDVLRDIGAAVAGQGDVKRRAAHVDGDDVLHPPGLAEIQRRLRCRGRARVDRIDRLVRHHPAKRQPAVRLEVAHRGARAERLEIAVDLLDIAREDRRQIGVHDRGRGAGVFAHLRIERAAQREAHTRHHLAHDLAGAALVGGVQHRPDEGDRDRLDALGQEMAAGLAHVLLVQRAVHGAGRQHPLAHAAAQIARHQHPRRRIVGVVAIAVFLVAEADLDAVLVAGRGDQPGARALVLDQRVQPDGGAVDAQIGVRDDLARRDAGLFLDQGQAVLDRAGRVLRRRERLEDPHAAAAVGEDEVGEGAAGVDAEAVLVLHGMGP</sequence>
<protein>
    <submittedName>
        <fullName evidence="2">Uncharacterized protein</fullName>
    </submittedName>
</protein>
<feature type="compositionally biased region" description="Basic and acidic residues" evidence="1">
    <location>
        <begin position="310"/>
        <end position="331"/>
    </location>
</feature>
<proteinExistence type="predicted"/>
<feature type="region of interest" description="Disordered" evidence="1">
    <location>
        <begin position="166"/>
        <end position="218"/>
    </location>
</feature>
<feature type="region of interest" description="Disordered" evidence="1">
    <location>
        <begin position="310"/>
        <end position="387"/>
    </location>
</feature>
<reference evidence="2" key="1">
    <citation type="submission" date="2019-08" db="EMBL/GenBank/DDBJ databases">
        <authorList>
            <person name="Kucharzyk K."/>
            <person name="Murdoch R.W."/>
            <person name="Higgins S."/>
            <person name="Loffler F."/>
        </authorList>
    </citation>
    <scope>NUCLEOTIDE SEQUENCE</scope>
</reference>
<evidence type="ECO:0000313" key="2">
    <source>
        <dbReference type="EMBL" id="MPL86103.1"/>
    </source>
</evidence>
<name>A0A644V5K9_9ZZZZ</name>
<feature type="region of interest" description="Disordered" evidence="1">
    <location>
        <begin position="96"/>
        <end position="146"/>
    </location>
</feature>
<comment type="caution">
    <text evidence="2">The sequence shown here is derived from an EMBL/GenBank/DDBJ whole genome shotgun (WGS) entry which is preliminary data.</text>
</comment>
<gene>
    <name evidence="2" type="ORF">SDC9_32079</name>
</gene>
<dbReference type="EMBL" id="VSSQ01000216">
    <property type="protein sequence ID" value="MPL86103.1"/>
    <property type="molecule type" value="Genomic_DNA"/>
</dbReference>